<dbReference type="AlphaFoldDB" id="A0AAD4RE28"/>
<protein>
    <submittedName>
        <fullName evidence="2">Uncharacterized protein</fullName>
    </submittedName>
</protein>
<proteinExistence type="predicted"/>
<evidence type="ECO:0000313" key="2">
    <source>
        <dbReference type="EMBL" id="KAI1729425.1"/>
    </source>
</evidence>
<dbReference type="EMBL" id="JAKKPZ010000001">
    <property type="protein sequence ID" value="KAI1729425.1"/>
    <property type="molecule type" value="Genomic_DNA"/>
</dbReference>
<name>A0AAD4RE28_9BILA</name>
<dbReference type="Proteomes" id="UP001201812">
    <property type="component" value="Unassembled WGS sequence"/>
</dbReference>
<sequence length="190" mass="21915">MPRHNVVLSSSSESDTEEYEHNKQSEPAKKKRSGYEHTAQYYPQRITRSMSKQRQFPQQQPPTRPAQQAMREKSRTPNPISSKQSAVRGRTPNQNGSRASMQKQQPSTSNQRGSSRDPQQRARSRSPGMQNGYIDGAIQMKSKLFNLPSCEEFEKESREHDQWVEKINNDLDKTMARIEKAVHMSRVGRQ</sequence>
<comment type="caution">
    <text evidence="2">The sequence shown here is derived from an EMBL/GenBank/DDBJ whole genome shotgun (WGS) entry which is preliminary data.</text>
</comment>
<feature type="compositionally biased region" description="Basic and acidic residues" evidence="1">
    <location>
        <begin position="19"/>
        <end position="28"/>
    </location>
</feature>
<accession>A0AAD4RE28</accession>
<feature type="compositionally biased region" description="Polar residues" evidence="1">
    <location>
        <begin position="76"/>
        <end position="113"/>
    </location>
</feature>
<gene>
    <name evidence="2" type="ORF">DdX_01666</name>
</gene>
<reference evidence="2" key="1">
    <citation type="submission" date="2022-01" db="EMBL/GenBank/DDBJ databases">
        <title>Genome Sequence Resource for Two Populations of Ditylenchus destructor, the Migratory Endoparasitic Phytonematode.</title>
        <authorList>
            <person name="Zhang H."/>
            <person name="Lin R."/>
            <person name="Xie B."/>
        </authorList>
    </citation>
    <scope>NUCLEOTIDE SEQUENCE</scope>
    <source>
        <strain evidence="2">BazhouSP</strain>
    </source>
</reference>
<feature type="region of interest" description="Disordered" evidence="1">
    <location>
        <begin position="1"/>
        <end position="133"/>
    </location>
</feature>
<keyword evidence="3" id="KW-1185">Reference proteome</keyword>
<evidence type="ECO:0000313" key="3">
    <source>
        <dbReference type="Proteomes" id="UP001201812"/>
    </source>
</evidence>
<evidence type="ECO:0000256" key="1">
    <source>
        <dbReference type="SAM" id="MobiDB-lite"/>
    </source>
</evidence>
<organism evidence="2 3">
    <name type="scientific">Ditylenchus destructor</name>
    <dbReference type="NCBI Taxonomy" id="166010"/>
    <lineage>
        <taxon>Eukaryota</taxon>
        <taxon>Metazoa</taxon>
        <taxon>Ecdysozoa</taxon>
        <taxon>Nematoda</taxon>
        <taxon>Chromadorea</taxon>
        <taxon>Rhabditida</taxon>
        <taxon>Tylenchina</taxon>
        <taxon>Tylenchomorpha</taxon>
        <taxon>Sphaerularioidea</taxon>
        <taxon>Anguinidae</taxon>
        <taxon>Anguininae</taxon>
        <taxon>Ditylenchus</taxon>
    </lineage>
</organism>